<organism evidence="1 4">
    <name type="scientific">Gilliamella apicola</name>
    <dbReference type="NCBI Taxonomy" id="1196095"/>
    <lineage>
        <taxon>Bacteria</taxon>
        <taxon>Pseudomonadati</taxon>
        <taxon>Pseudomonadota</taxon>
        <taxon>Gammaproteobacteria</taxon>
        <taxon>Orbales</taxon>
        <taxon>Orbaceae</taxon>
        <taxon>Gilliamella</taxon>
    </lineage>
</organism>
<keyword evidence="3" id="KW-1185">Reference proteome</keyword>
<evidence type="ECO:0000313" key="2">
    <source>
        <dbReference type="EMBL" id="OTQ11280.1"/>
    </source>
</evidence>
<protein>
    <submittedName>
        <fullName evidence="1">Uncharacterized protein</fullName>
    </submittedName>
</protein>
<dbReference type="EMBL" id="NARP01000001">
    <property type="protein sequence ID" value="OTQ01644.1"/>
    <property type="molecule type" value="Genomic_DNA"/>
</dbReference>
<comment type="caution">
    <text evidence="1">The sequence shown here is derived from an EMBL/GenBank/DDBJ whole genome shotgun (WGS) entry which is preliminary data.</text>
</comment>
<gene>
    <name evidence="2" type="ORF">B6C91_02805</name>
    <name evidence="1" type="ORF">B6D08_00130</name>
</gene>
<dbReference type="Proteomes" id="UP000194977">
    <property type="component" value="Unassembled WGS sequence"/>
</dbReference>
<dbReference type="PANTHER" id="PTHR37829">
    <property type="entry name" value="PHAGE-LIKE ELEMENT PBSX PROTEIN XKDT"/>
    <property type="match status" value="1"/>
</dbReference>
<dbReference type="Proteomes" id="UP000194800">
    <property type="component" value="Unassembled WGS sequence"/>
</dbReference>
<evidence type="ECO:0000313" key="1">
    <source>
        <dbReference type="EMBL" id="OTQ01644.1"/>
    </source>
</evidence>
<name>A0A242NLM0_9GAMM</name>
<dbReference type="InterPro" id="IPR052399">
    <property type="entry name" value="Phage_Baseplate_Assmbl_Protein"/>
</dbReference>
<accession>A0A242NLM0</accession>
<evidence type="ECO:0000313" key="4">
    <source>
        <dbReference type="Proteomes" id="UP000194977"/>
    </source>
</evidence>
<dbReference type="EMBL" id="NART01000007">
    <property type="protein sequence ID" value="OTQ11280.1"/>
    <property type="molecule type" value="Genomic_DNA"/>
</dbReference>
<dbReference type="OrthoDB" id="5465441at2"/>
<sequence>MLQISENGIQIDDLSTIQNRLVSAFKSIYGDDINLDSDTPDGQLLGLFSQELANVHQVVSFIVQMLDPYQATGQWLEQRAMYAGITRITASYSYIDDVIITGTPKTTVPINSIFIDRSKNKWVSTEETTLNSNGSARTKFRSLELGNYIINALEEFTPSTIILGIERVTSNSNSYGGVDEETDEQLLNRFMLSHSINNFDDRQGLQSALLNIIGVSKCIVYENFTSNTDEKNIPPHSLNAVVLGGSDEKIAEVITKKKIGGCGLFGKIEKNYLHNGLSRKVFFDRPKKIDVNVSMLIGRYKSFDDINTEQIQKNLKNLNFNIGENVYASRIVSNINLVDGFYIKSLTVNDSNIAEIGYREYAQINNVEVLIE</sequence>
<reference evidence="3 4" key="1">
    <citation type="submission" date="2017-03" db="EMBL/GenBank/DDBJ databases">
        <title>Comparative genomics of honeybee gut symbionts reveal geographically distinct and subgroup specific antibiotic resistance.</title>
        <authorList>
            <person name="Ludvigsen J."/>
            <person name="Porcellato D."/>
            <person name="Labee-Lund T.M."/>
            <person name="Amdam G.V."/>
            <person name="Rudi K."/>
        </authorList>
    </citation>
    <scope>NUCLEOTIDE SEQUENCE [LARGE SCALE GENOMIC DNA]</scope>
    <source>
        <strain evidence="1 4">A-7-12</strain>
        <strain evidence="2 3">A-9-12</strain>
    </source>
</reference>
<proteinExistence type="predicted"/>
<evidence type="ECO:0000313" key="3">
    <source>
        <dbReference type="Proteomes" id="UP000194800"/>
    </source>
</evidence>
<dbReference type="RefSeq" id="WP_086300423.1">
    <property type="nucleotide sequence ID" value="NZ_MZNE01000041.1"/>
</dbReference>
<dbReference type="AlphaFoldDB" id="A0A242NLM0"/>
<dbReference type="PANTHER" id="PTHR37829:SF3">
    <property type="entry name" value="PROTEIN JAYE-RELATED"/>
    <property type="match status" value="1"/>
</dbReference>